<dbReference type="Proteomes" id="UP000692954">
    <property type="component" value="Unassembled WGS sequence"/>
</dbReference>
<protein>
    <submittedName>
        <fullName evidence="1">Uncharacterized protein</fullName>
    </submittedName>
</protein>
<name>A0A8S1NSP6_9CILI</name>
<organism evidence="1 2">
    <name type="scientific">Paramecium sonneborni</name>
    <dbReference type="NCBI Taxonomy" id="65129"/>
    <lineage>
        <taxon>Eukaryota</taxon>
        <taxon>Sar</taxon>
        <taxon>Alveolata</taxon>
        <taxon>Ciliophora</taxon>
        <taxon>Intramacronucleata</taxon>
        <taxon>Oligohymenophorea</taxon>
        <taxon>Peniculida</taxon>
        <taxon>Parameciidae</taxon>
        <taxon>Paramecium</taxon>
    </lineage>
</organism>
<dbReference type="AlphaFoldDB" id="A0A8S1NSP6"/>
<evidence type="ECO:0000313" key="1">
    <source>
        <dbReference type="EMBL" id="CAD8092345.1"/>
    </source>
</evidence>
<proteinExistence type="predicted"/>
<keyword evidence="2" id="KW-1185">Reference proteome</keyword>
<evidence type="ECO:0000313" key="2">
    <source>
        <dbReference type="Proteomes" id="UP000692954"/>
    </source>
</evidence>
<reference evidence="1" key="1">
    <citation type="submission" date="2021-01" db="EMBL/GenBank/DDBJ databases">
        <authorList>
            <consortium name="Genoscope - CEA"/>
            <person name="William W."/>
        </authorList>
    </citation>
    <scope>NUCLEOTIDE SEQUENCE</scope>
</reference>
<sequence>MRTEKKQEQIIEEKDVIVFGFVYWLSSVKLNFQNGAEKVKHIKDREITKCKARIIQRYDEKNQKVEYQDQKKCLRRRWRRVKVVKQFEKLIGMESKQLLEGLVII</sequence>
<gene>
    <name evidence="1" type="ORF">PSON_ATCC_30995.1.T0590003</name>
</gene>
<accession>A0A8S1NSP6</accession>
<dbReference type="EMBL" id="CAJJDN010000059">
    <property type="protein sequence ID" value="CAD8092345.1"/>
    <property type="molecule type" value="Genomic_DNA"/>
</dbReference>
<comment type="caution">
    <text evidence="1">The sequence shown here is derived from an EMBL/GenBank/DDBJ whole genome shotgun (WGS) entry which is preliminary data.</text>
</comment>